<evidence type="ECO:0000313" key="2">
    <source>
        <dbReference type="Proteomes" id="UP000001953"/>
    </source>
</evidence>
<accession>Q1QRV6</accession>
<name>Q1QRV6_NITHX</name>
<dbReference type="AlphaFoldDB" id="Q1QRV6"/>
<dbReference type="STRING" id="323097.Nham_0140"/>
<dbReference type="EMBL" id="CP000319">
    <property type="protein sequence ID" value="ABE61041.1"/>
    <property type="molecule type" value="Genomic_DNA"/>
</dbReference>
<dbReference type="RefSeq" id="WP_011508747.1">
    <property type="nucleotide sequence ID" value="NC_007964.1"/>
</dbReference>
<reference evidence="1 2" key="1">
    <citation type="submission" date="2006-03" db="EMBL/GenBank/DDBJ databases">
        <title>Complete sequence of chromosome of Nitrobacter hamburgensis X14.</title>
        <authorList>
            <consortium name="US DOE Joint Genome Institute"/>
            <person name="Copeland A."/>
            <person name="Lucas S."/>
            <person name="Lapidus A."/>
            <person name="Barry K."/>
            <person name="Detter J.C."/>
            <person name="Glavina del Rio T."/>
            <person name="Hammon N."/>
            <person name="Israni S."/>
            <person name="Dalin E."/>
            <person name="Tice H."/>
            <person name="Pitluck S."/>
            <person name="Chain P."/>
            <person name="Malfatti S."/>
            <person name="Shin M."/>
            <person name="Vergez L."/>
            <person name="Schmutz J."/>
            <person name="Larimer F."/>
            <person name="Land M."/>
            <person name="Hauser L."/>
            <person name="Kyrpides N."/>
            <person name="Ivanova N."/>
            <person name="Ward B."/>
            <person name="Arp D."/>
            <person name="Klotz M."/>
            <person name="Stein L."/>
            <person name="O'Mullan G."/>
            <person name="Starkenburg S."/>
            <person name="Sayavedra L."/>
            <person name="Poret-Peterson A.T."/>
            <person name="Gentry M.E."/>
            <person name="Bruce D."/>
            <person name="Richardson P."/>
        </authorList>
    </citation>
    <scope>NUCLEOTIDE SEQUENCE [LARGE SCALE GENOMIC DNA]</scope>
    <source>
        <strain evidence="2">DSM 10229 / NCIMB 13809 / X14</strain>
    </source>
</reference>
<proteinExistence type="predicted"/>
<dbReference type="KEGG" id="nha:Nham_0140"/>
<evidence type="ECO:0000313" key="1">
    <source>
        <dbReference type="EMBL" id="ABE61041.1"/>
    </source>
</evidence>
<gene>
    <name evidence="1" type="ordered locus">Nham_0140</name>
</gene>
<dbReference type="eggNOG" id="ENOG502Z9SE">
    <property type="taxonomic scope" value="Bacteria"/>
</dbReference>
<sequence length="398" mass="44651">MPHKLHTELPSELEPVREAACRALGSVKPATASTPADKDFLFDAKRTNAGRKLPAQHLVYFVLVDLLGYRDLGRSEKLAWSIPIDFNGRAFLIEHRKFGVGVFAADLDRDEADAQQIVNHIHKAVKAARPFFDWLAARAIDESAINVTNKSASLFDRFVFLRDGYHLKADDAEARKDERIVKTGKSIDGGEWQTFSFPASRLRTEAKWLGLAAIEAFFSWTEHVLIHVGILRGVLTSANEVTSAAEANWSTKFKLAFDLADEHSKKLYDELLVVRKELRNFAAHGSFGKLGEAFHFHSSAGAVPVLLPDPIGSRKFTLGEPSPYDLQHALRTIEKFIVHLWEGPRAPARIYIQEYELPLILTMTHDGTYRSAMTSIEEMTLFADHLSGQIDRAGDMDW</sequence>
<keyword evidence="2" id="KW-1185">Reference proteome</keyword>
<dbReference type="Proteomes" id="UP000001953">
    <property type="component" value="Chromosome"/>
</dbReference>
<organism evidence="1 2">
    <name type="scientific">Nitrobacter hamburgensis (strain DSM 10229 / NCIMB 13809 / X14)</name>
    <dbReference type="NCBI Taxonomy" id="323097"/>
    <lineage>
        <taxon>Bacteria</taxon>
        <taxon>Pseudomonadati</taxon>
        <taxon>Pseudomonadota</taxon>
        <taxon>Alphaproteobacteria</taxon>
        <taxon>Hyphomicrobiales</taxon>
        <taxon>Nitrobacteraceae</taxon>
        <taxon>Nitrobacter</taxon>
    </lineage>
</organism>
<dbReference type="HOGENOM" id="CLU_727369_0_0_5"/>
<protein>
    <submittedName>
        <fullName evidence="1">Uncharacterized protein</fullName>
    </submittedName>
</protein>